<feature type="domain" description="ABC3 transporter permease C-terminal" evidence="7">
    <location>
        <begin position="288"/>
        <end position="400"/>
    </location>
</feature>
<feature type="transmembrane region" description="Helical" evidence="6">
    <location>
        <begin position="280"/>
        <end position="302"/>
    </location>
</feature>
<evidence type="ECO:0000256" key="6">
    <source>
        <dbReference type="SAM" id="Phobius"/>
    </source>
</evidence>
<evidence type="ECO:0000313" key="9">
    <source>
        <dbReference type="EMBL" id="PCI77136.1"/>
    </source>
</evidence>
<evidence type="ECO:0000256" key="1">
    <source>
        <dbReference type="ARBA" id="ARBA00004651"/>
    </source>
</evidence>
<evidence type="ECO:0000256" key="3">
    <source>
        <dbReference type="ARBA" id="ARBA00022692"/>
    </source>
</evidence>
<evidence type="ECO:0000256" key="2">
    <source>
        <dbReference type="ARBA" id="ARBA00022475"/>
    </source>
</evidence>
<comment type="caution">
    <text evidence="9">The sequence shown here is derived from an EMBL/GenBank/DDBJ whole genome shotgun (WGS) entry which is preliminary data.</text>
</comment>
<evidence type="ECO:0000256" key="4">
    <source>
        <dbReference type="ARBA" id="ARBA00022989"/>
    </source>
</evidence>
<feature type="transmembrane region" description="Helical" evidence="6">
    <location>
        <begin position="752"/>
        <end position="772"/>
    </location>
</feature>
<dbReference type="Pfam" id="PF12704">
    <property type="entry name" value="MacB_PCD"/>
    <property type="match status" value="1"/>
</dbReference>
<protein>
    <submittedName>
        <fullName evidence="9">ABC transporter permease</fullName>
    </submittedName>
</protein>
<evidence type="ECO:0000313" key="10">
    <source>
        <dbReference type="Proteomes" id="UP000218767"/>
    </source>
</evidence>
<gene>
    <name evidence="9" type="ORF">COB20_08725</name>
</gene>
<dbReference type="PANTHER" id="PTHR30572">
    <property type="entry name" value="MEMBRANE COMPONENT OF TRANSPORTER-RELATED"/>
    <property type="match status" value="1"/>
</dbReference>
<feature type="transmembrane region" description="Helical" evidence="6">
    <location>
        <begin position="784"/>
        <end position="809"/>
    </location>
</feature>
<dbReference type="Proteomes" id="UP000218767">
    <property type="component" value="Unassembled WGS sequence"/>
</dbReference>
<reference evidence="10" key="1">
    <citation type="submission" date="2017-08" db="EMBL/GenBank/DDBJ databases">
        <title>A dynamic microbial community with high functional redundancy inhabits the cold, oxic subseafloor aquifer.</title>
        <authorList>
            <person name="Tully B.J."/>
            <person name="Wheat C.G."/>
            <person name="Glazer B.T."/>
            <person name="Huber J.A."/>
        </authorList>
    </citation>
    <scope>NUCLEOTIDE SEQUENCE [LARGE SCALE GENOMIC DNA]</scope>
</reference>
<evidence type="ECO:0000259" key="8">
    <source>
        <dbReference type="Pfam" id="PF12704"/>
    </source>
</evidence>
<sequence length="820" mass="90817">MIKNYLLVAIRNLFSNKLFSAINLVGLSIGIACVIMISLFVINETSYDKHWEKSDRIYRVMRTLTIPDGSPDLHLAANAPQVGPLLQQDFPEIESAVRMYIRRPLVSTPGSNDFYYEGGVYYADEGVHEIFDIPMLYGQWEGALTSPYEIVLSETLASKYFADSNPVGETLLFNGDTPYVVTGVMADLVQESHMAPRAFASFATQELNSRAMSDWGNNSFYTYILTEESYDIQQLVDLLPEFLDRHLPEQQLATRFTVMPVTDIHLRSQREGELATNGNAVLVAAFAAIALLILAIACFNFMNLSTARSMARADEIGMRKVFGATRSQLMIQFLGESILLSLLAVSLAVGISDLLLPLVNNILGLELTLGLAENYSYLAYFTLLAIVVGILAGSYPAFYMADFPLSSVLKGELETGAKGETLRKSLVIVQFTISIVLIIASGIAFNQIRYVLNLELGLNTEKVAIYRGNSIVGMGSQYQTMKQELLRHPNISSVTAANMMPSNQNNNLEGFTIEGDGSQPRMITPLNVDYDFFSTFDIQVISGRDFSPSNSADMWVEVSRENPHTTGGIVLNESAVRQLGWTPENAIGRSLEVWRAADAALSVQTTVIGVTEDILFSSVREEVKPTYYRLRENNNLENTSTYLRQLAVKYSGENPAETLAYIESIWQQFMPGVPIVQSFLEQNYAGLYQNERTQGNVFTLFSVVAIFVAILGLFGLASYLTELRTKEIGIRKVLGSTVLGIVSLLSKDFCKLVVIANVLAWPIAWYVMNAWLQGFVYRAEISPSIFVTTAIATLLMAFLTVGSLAAVTANRNPIRALRQE</sequence>
<dbReference type="AlphaFoldDB" id="A0A2A4X3Q9"/>
<dbReference type="EMBL" id="NVUL01000048">
    <property type="protein sequence ID" value="PCI77136.1"/>
    <property type="molecule type" value="Genomic_DNA"/>
</dbReference>
<keyword evidence="3 6" id="KW-0812">Transmembrane</keyword>
<proteinExistence type="predicted"/>
<dbReference type="PANTHER" id="PTHR30572:SF18">
    <property type="entry name" value="ABC-TYPE MACROLIDE FAMILY EXPORT SYSTEM PERMEASE COMPONENT 2"/>
    <property type="match status" value="1"/>
</dbReference>
<feature type="transmembrane region" description="Helical" evidence="6">
    <location>
        <begin position="728"/>
        <end position="745"/>
    </location>
</feature>
<dbReference type="GO" id="GO:0005886">
    <property type="term" value="C:plasma membrane"/>
    <property type="evidence" value="ECO:0007669"/>
    <property type="project" value="UniProtKB-SubCell"/>
</dbReference>
<name>A0A2A4X3Q9_9GAMM</name>
<keyword evidence="2" id="KW-1003">Cell membrane</keyword>
<dbReference type="InterPro" id="IPR025857">
    <property type="entry name" value="MacB_PCD"/>
</dbReference>
<dbReference type="PROSITE" id="PS51257">
    <property type="entry name" value="PROKAR_LIPOPROTEIN"/>
    <property type="match status" value="1"/>
</dbReference>
<dbReference type="GO" id="GO:0022857">
    <property type="term" value="F:transmembrane transporter activity"/>
    <property type="evidence" value="ECO:0007669"/>
    <property type="project" value="TreeGrafter"/>
</dbReference>
<accession>A0A2A4X3Q9</accession>
<dbReference type="InterPro" id="IPR050250">
    <property type="entry name" value="Macrolide_Exporter_MacB"/>
</dbReference>
<comment type="subcellular location">
    <subcellularLocation>
        <location evidence="1">Cell membrane</location>
        <topology evidence="1">Multi-pass membrane protein</topology>
    </subcellularLocation>
</comment>
<organism evidence="9 10">
    <name type="scientific">SAR86 cluster bacterium</name>
    <dbReference type="NCBI Taxonomy" id="2030880"/>
    <lineage>
        <taxon>Bacteria</taxon>
        <taxon>Pseudomonadati</taxon>
        <taxon>Pseudomonadota</taxon>
        <taxon>Gammaproteobacteria</taxon>
        <taxon>SAR86 cluster</taxon>
    </lineage>
</organism>
<feature type="transmembrane region" description="Helical" evidence="6">
    <location>
        <begin position="697"/>
        <end position="716"/>
    </location>
</feature>
<feature type="transmembrane region" description="Helical" evidence="6">
    <location>
        <begin position="426"/>
        <end position="445"/>
    </location>
</feature>
<keyword evidence="4 6" id="KW-1133">Transmembrane helix</keyword>
<feature type="transmembrane region" description="Helical" evidence="6">
    <location>
        <begin position="20"/>
        <end position="42"/>
    </location>
</feature>
<feature type="domain" description="ABC3 transporter permease C-terminal" evidence="7">
    <location>
        <begin position="700"/>
        <end position="812"/>
    </location>
</feature>
<feature type="domain" description="MacB-like periplasmic core" evidence="8">
    <location>
        <begin position="20"/>
        <end position="238"/>
    </location>
</feature>
<keyword evidence="5 6" id="KW-0472">Membrane</keyword>
<dbReference type="InterPro" id="IPR003838">
    <property type="entry name" value="ABC3_permease_C"/>
</dbReference>
<evidence type="ECO:0000259" key="7">
    <source>
        <dbReference type="Pfam" id="PF02687"/>
    </source>
</evidence>
<dbReference type="Pfam" id="PF02687">
    <property type="entry name" value="FtsX"/>
    <property type="match status" value="2"/>
</dbReference>
<feature type="transmembrane region" description="Helical" evidence="6">
    <location>
        <begin position="338"/>
        <end position="356"/>
    </location>
</feature>
<feature type="transmembrane region" description="Helical" evidence="6">
    <location>
        <begin position="377"/>
        <end position="398"/>
    </location>
</feature>
<evidence type="ECO:0000256" key="5">
    <source>
        <dbReference type="ARBA" id="ARBA00023136"/>
    </source>
</evidence>